<reference evidence="1" key="1">
    <citation type="submission" date="2020-05" db="EMBL/GenBank/DDBJ databases">
        <authorList>
            <person name="Chiriac C."/>
            <person name="Salcher M."/>
            <person name="Ghai R."/>
            <person name="Kavagutti S V."/>
        </authorList>
    </citation>
    <scope>NUCLEOTIDE SEQUENCE</scope>
</reference>
<dbReference type="EMBL" id="CAEZTT010000005">
    <property type="protein sequence ID" value="CAB4568118.1"/>
    <property type="molecule type" value="Genomic_DNA"/>
</dbReference>
<gene>
    <name evidence="1" type="ORF">UFOPK1726_00116</name>
</gene>
<protein>
    <submittedName>
        <fullName evidence="1">Unannotated protein</fullName>
    </submittedName>
</protein>
<sequence>MSEEITDVIYEPGLEEIALCQYQCHLTTCVSYEYQSITIEQPEDIPRFESVNLYIGDDTAYIMRYSYIRGWTAFHEKIMGGPDTKVCIRIKSAEKLQKIVMYYRQNIPVFPKITS</sequence>
<name>A0A6J6E3X5_9ZZZZ</name>
<proteinExistence type="predicted"/>
<accession>A0A6J6E3X5</accession>
<dbReference type="AlphaFoldDB" id="A0A6J6E3X5"/>
<evidence type="ECO:0000313" key="1">
    <source>
        <dbReference type="EMBL" id="CAB4568118.1"/>
    </source>
</evidence>
<organism evidence="1">
    <name type="scientific">freshwater metagenome</name>
    <dbReference type="NCBI Taxonomy" id="449393"/>
    <lineage>
        <taxon>unclassified sequences</taxon>
        <taxon>metagenomes</taxon>
        <taxon>ecological metagenomes</taxon>
    </lineage>
</organism>